<dbReference type="AlphaFoldDB" id="A0AAV5MDX3"/>
<sequence length="446" mass="49283">MGRKLVHSAVWRVDRTNIATNNENGTHSYSLCPTHPLLPINNSSSFSITTTTIVDIPSRVNLLKRSLSNILPDFYPLAGVIKDDCYIDCNDEGARFIQARVNCHFKDFLTQPDLLSLNDFLPCGFTGKEPLAGTHVSYFQVNIFECGGMAIGICISHKILDGAALSTFLKAWSATSRGCSGEAVHPNFFAYTSDLFIPATNVDSSPLLSSSLVKKGKCITRRFMFDSTAIATLKSQASCSSAEVPTRVEVVTACIWKSAMAASKARVRWQRPSLLCHLVNLRRRISSPILAENSIGNLLWIAAAEHYPNSKMDLHYLVGKLREAISKIDSDFVKKLVGGERKPLITESMRDSRDGFDYFGFSSWCRFDFYGSDFGWGKPVWVSSIGLKGSVFTNMIVLADTITGDGVEAWVSLEEEDMAILQRDPELLSFALLDPSPLVMDSRVNC</sequence>
<dbReference type="EMBL" id="BPVZ01000243">
    <property type="protein sequence ID" value="GKV47990.1"/>
    <property type="molecule type" value="Genomic_DNA"/>
</dbReference>
<dbReference type="Pfam" id="PF02458">
    <property type="entry name" value="Transferase"/>
    <property type="match status" value="1"/>
</dbReference>
<dbReference type="PANTHER" id="PTHR31623:SF110">
    <property type="entry name" value="VINORINE SYNTHASE-LIKE"/>
    <property type="match status" value="1"/>
</dbReference>
<evidence type="ECO:0000313" key="4">
    <source>
        <dbReference type="EMBL" id="GKV47990.1"/>
    </source>
</evidence>
<reference evidence="4 5" key="1">
    <citation type="journal article" date="2021" name="Commun. Biol.">
        <title>The genome of Shorea leprosula (Dipterocarpaceae) highlights the ecological relevance of drought in aseasonal tropical rainforests.</title>
        <authorList>
            <person name="Ng K.K.S."/>
            <person name="Kobayashi M.J."/>
            <person name="Fawcett J.A."/>
            <person name="Hatakeyama M."/>
            <person name="Paape T."/>
            <person name="Ng C.H."/>
            <person name="Ang C.C."/>
            <person name="Tnah L.H."/>
            <person name="Lee C.T."/>
            <person name="Nishiyama T."/>
            <person name="Sese J."/>
            <person name="O'Brien M.J."/>
            <person name="Copetti D."/>
            <person name="Mohd Noor M.I."/>
            <person name="Ong R.C."/>
            <person name="Putra M."/>
            <person name="Sireger I.Z."/>
            <person name="Indrioko S."/>
            <person name="Kosugi Y."/>
            <person name="Izuno A."/>
            <person name="Isagi Y."/>
            <person name="Lee S.L."/>
            <person name="Shimizu K.K."/>
        </authorList>
    </citation>
    <scope>NUCLEOTIDE SEQUENCE [LARGE SCALE GENOMIC DNA]</scope>
    <source>
        <strain evidence="4">214</strain>
    </source>
</reference>
<dbReference type="PANTHER" id="PTHR31623">
    <property type="entry name" value="F21J9.9"/>
    <property type="match status" value="1"/>
</dbReference>
<accession>A0AAV5MDX3</accession>
<dbReference type="Proteomes" id="UP001054252">
    <property type="component" value="Unassembled WGS sequence"/>
</dbReference>
<protein>
    <submittedName>
        <fullName evidence="4">Uncharacterized protein</fullName>
    </submittedName>
</protein>
<evidence type="ECO:0000256" key="1">
    <source>
        <dbReference type="ARBA" id="ARBA00009861"/>
    </source>
</evidence>
<dbReference type="Gene3D" id="3.30.559.10">
    <property type="entry name" value="Chloramphenicol acetyltransferase-like domain"/>
    <property type="match status" value="2"/>
</dbReference>
<gene>
    <name evidence="4" type="ORF">SLEP1_g54834</name>
</gene>
<dbReference type="InterPro" id="IPR023213">
    <property type="entry name" value="CAT-like_dom_sf"/>
</dbReference>
<name>A0AAV5MDX3_9ROSI</name>
<dbReference type="GO" id="GO:0016746">
    <property type="term" value="F:acyltransferase activity"/>
    <property type="evidence" value="ECO:0007669"/>
    <property type="project" value="UniProtKB-KW"/>
</dbReference>
<comment type="similarity">
    <text evidence="1">Belongs to the plant acyltransferase family.</text>
</comment>
<proteinExistence type="inferred from homology"/>
<keyword evidence="3" id="KW-0012">Acyltransferase</keyword>
<keyword evidence="2" id="KW-0808">Transferase</keyword>
<keyword evidence="5" id="KW-1185">Reference proteome</keyword>
<organism evidence="4 5">
    <name type="scientific">Rubroshorea leprosula</name>
    <dbReference type="NCBI Taxonomy" id="152421"/>
    <lineage>
        <taxon>Eukaryota</taxon>
        <taxon>Viridiplantae</taxon>
        <taxon>Streptophyta</taxon>
        <taxon>Embryophyta</taxon>
        <taxon>Tracheophyta</taxon>
        <taxon>Spermatophyta</taxon>
        <taxon>Magnoliopsida</taxon>
        <taxon>eudicotyledons</taxon>
        <taxon>Gunneridae</taxon>
        <taxon>Pentapetalae</taxon>
        <taxon>rosids</taxon>
        <taxon>malvids</taxon>
        <taxon>Malvales</taxon>
        <taxon>Dipterocarpaceae</taxon>
        <taxon>Rubroshorea</taxon>
    </lineage>
</organism>
<comment type="caution">
    <text evidence="4">The sequence shown here is derived from an EMBL/GenBank/DDBJ whole genome shotgun (WGS) entry which is preliminary data.</text>
</comment>
<evidence type="ECO:0000313" key="5">
    <source>
        <dbReference type="Proteomes" id="UP001054252"/>
    </source>
</evidence>
<evidence type="ECO:0000256" key="2">
    <source>
        <dbReference type="ARBA" id="ARBA00022679"/>
    </source>
</evidence>
<evidence type="ECO:0000256" key="3">
    <source>
        <dbReference type="ARBA" id="ARBA00023315"/>
    </source>
</evidence>